<dbReference type="GO" id="GO:0000466">
    <property type="term" value="P:maturation of 5.8S rRNA from tricistronic rRNA transcript (SSU-rRNA, 5.8S rRNA, LSU-rRNA)"/>
    <property type="evidence" value="ECO:0007669"/>
    <property type="project" value="TreeGrafter"/>
</dbReference>
<dbReference type="Proteomes" id="UP001367676">
    <property type="component" value="Unassembled WGS sequence"/>
</dbReference>
<evidence type="ECO:0000259" key="1">
    <source>
        <dbReference type="Pfam" id="PF11707"/>
    </source>
</evidence>
<dbReference type="InterPro" id="IPR021714">
    <property type="entry name" value="URB1_N"/>
</dbReference>
<evidence type="ECO:0000313" key="3">
    <source>
        <dbReference type="EMBL" id="KAK7601079.1"/>
    </source>
</evidence>
<feature type="domain" description="URB1 C-terminal" evidence="2">
    <location>
        <begin position="1227"/>
        <end position="1424"/>
    </location>
</feature>
<accession>A0AAN9TYH1</accession>
<dbReference type="GO" id="GO:0005730">
    <property type="term" value="C:nucleolus"/>
    <property type="evidence" value="ECO:0007669"/>
    <property type="project" value="TreeGrafter"/>
</dbReference>
<evidence type="ECO:0008006" key="5">
    <source>
        <dbReference type="Google" id="ProtNLM"/>
    </source>
</evidence>
<name>A0AAN9TYH1_9HEMI</name>
<sequence length="1563" mass="178774">MKRKLETNEDKSSVKVSKLVTSFGSAFRKNLKTNNGINALNDFILASKERDVVTEYIDSGGSAKELVSLLKQFDGKKDLVVASTVFAALQLIIVKTVDDLLLIQKNVEEVCEELLCSYHNTMQNMLSSSSSTSSYKKIVLKLLTGMITLSAGLGKKILTLFPINPKLLKTLTDSRASNTAIQLRTSFIHYLLSFLIDDNVILISELLKIKGLLTSIVPGLTNDKSETVMLVINTFRLKIVENVRISKTLKIHTFNTPILRSLSKLYDYKAKSDSKELQGDFEFSNSVQSVRLAVHSLLMILCTSFKKGMLFRERASVSGRSPNQLIFTLLEDMNGPWRDELKSELVTEILKVCPEFLKTIYSQLESSLQPNDSEDWGKLILFLKQIIKKQELNIEIQKEQSSVALVTSSFFPTIVQKLLRDHCDEKILHQSSVVRFRIFSLLEVCLSKISSFLEQCSPSLTEQSALSMLKDHVENFLSKNSVSCLTLLNVWNMNINVMDDDPILDISEYYHSLANVLLFYSHLCPVSFRQLQINEINLKKEDLCDAELQFKRAQLMYIILNPKPHHDLFASSLRQFICSSIDDEKETKIQVLQNMFLNTGFFEGFVDEVLVWMYCIQKIPVEHAAVISDLLVDVFAVTSKKYKNFLANIISITRDDEEFYEKTNLTTDLEYFVDIDEGLECNTKPVVLISPVIPALLSVLKFYEKSKNELTPKNSIKSFVLRIFSLTGEIHFNSLFYLLVEICRDFKENNSLPNNYSKLLSPYRQRLILFLLTKQRQNEPINFNLEACTIEDIIQFVMLNSRSTALLLNTFTMLPLSLLISDEKKRLSEWCTVIHNLFQISAKYLQHAIKNENLLHLLSNIEKLLALDINVDSLEISIINYLQSFPHHISSIPEEMSNNLIKSNPSIDKLALHLLAHHPSIRPILWNKISNNGESIDINELFEVARKVAPVSNYDHILETVYAHHFPVLISWIDSDCNWKLQNWLCSSLSHAIEIADNLNFLLGQDLWENFIKSALKISLQSSNSILLRTLRLICDKALTTDHTVETSNIFQMTISHSEFVNIILSKSEIKCELIEFYLLLTSKNEHLMSSNHVPLLLGSYNALLSKSDQLLLQVLQWYEENKIRFSDCKPYLWGDAAVTHYSIRTEISISLKRQPQPNQVLDLLDMNIVKNTLRYGPLDRALHPGKKMYVTDVDVYDLSFMLPLMSHLLASESRVSVQKFTRSGALALVLVSLSSQEAVVRMAGFHCLQRFQSHLNSREREIQIWDHFIRALKNGILALNSEDDDYNTPPILPCIVTNFLAHMSLIISEPLHSLYVPLTNFLLAKPSFDVNTIPNFLALFYSTDLKNRDYQEWILKIIRDGMRSEQDWITAQRCFLFKLLLQYYSSASSNEGTNVLVLEIVSNASKIASCKVNLVTQFGLLSWLNQIVQNNSDFNNHFLSCLVSILQSLKTVKNTSSVIFTILVLLHKLHSKPVDHQCIENLFEILSLLYCSKKKNVLAKRDIEFIIDFAVPYHSPKLDKICRNCIKYSSVVGVSECDSIVTNYIIRIIRRFFNNELLHLKL</sequence>
<dbReference type="PANTHER" id="PTHR13500">
    <property type="entry name" value="NUCLEOLAR PRERIBOSOMAL-ASSOCIATED PROTEIN 1"/>
    <property type="match status" value="1"/>
</dbReference>
<dbReference type="EMBL" id="JBBCAQ010000010">
    <property type="protein sequence ID" value="KAK7601079.1"/>
    <property type="molecule type" value="Genomic_DNA"/>
</dbReference>
<dbReference type="Pfam" id="PF16201">
    <property type="entry name" value="NopRA1"/>
    <property type="match status" value="1"/>
</dbReference>
<reference evidence="3 4" key="1">
    <citation type="submission" date="2024-03" db="EMBL/GenBank/DDBJ databases">
        <title>Adaptation during the transition from Ophiocordyceps entomopathogen to insect associate is accompanied by gene loss and intensified selection.</title>
        <authorList>
            <person name="Ward C.M."/>
            <person name="Onetto C.A."/>
            <person name="Borneman A.R."/>
        </authorList>
    </citation>
    <scope>NUCLEOTIDE SEQUENCE [LARGE SCALE GENOMIC DNA]</scope>
    <source>
        <strain evidence="3">AWRI1</strain>
        <tissue evidence="3">Single Adult Female</tissue>
    </source>
</reference>
<evidence type="ECO:0000313" key="4">
    <source>
        <dbReference type="Proteomes" id="UP001367676"/>
    </source>
</evidence>
<evidence type="ECO:0000259" key="2">
    <source>
        <dbReference type="Pfam" id="PF16201"/>
    </source>
</evidence>
<proteinExistence type="predicted"/>
<feature type="domain" description="URB1 N-terminal" evidence="1">
    <location>
        <begin position="64"/>
        <end position="376"/>
    </location>
</feature>
<keyword evidence="4" id="KW-1185">Reference proteome</keyword>
<comment type="caution">
    <text evidence="3">The sequence shown here is derived from an EMBL/GenBank/DDBJ whole genome shotgun (WGS) entry which is preliminary data.</text>
</comment>
<dbReference type="InterPro" id="IPR039844">
    <property type="entry name" value="URB1"/>
</dbReference>
<dbReference type="InterPro" id="IPR032436">
    <property type="entry name" value="URB1_C"/>
</dbReference>
<dbReference type="Pfam" id="PF11707">
    <property type="entry name" value="Npa1"/>
    <property type="match status" value="1"/>
</dbReference>
<dbReference type="GO" id="GO:0000463">
    <property type="term" value="P:maturation of LSU-rRNA from tricistronic rRNA transcript (SSU-rRNA, 5.8S rRNA, LSU-rRNA)"/>
    <property type="evidence" value="ECO:0007669"/>
    <property type="project" value="TreeGrafter"/>
</dbReference>
<dbReference type="PANTHER" id="PTHR13500:SF0">
    <property type="entry name" value="NUCLEOLAR PRE-RIBOSOMAL-ASSOCIATED PROTEIN 1"/>
    <property type="match status" value="1"/>
</dbReference>
<protein>
    <recommendedName>
        <fullName evidence="5">Nucleolar pre-ribosomal-associated protein 1</fullName>
    </recommendedName>
</protein>
<organism evidence="3 4">
    <name type="scientific">Parthenolecanium corni</name>
    <dbReference type="NCBI Taxonomy" id="536013"/>
    <lineage>
        <taxon>Eukaryota</taxon>
        <taxon>Metazoa</taxon>
        <taxon>Ecdysozoa</taxon>
        <taxon>Arthropoda</taxon>
        <taxon>Hexapoda</taxon>
        <taxon>Insecta</taxon>
        <taxon>Pterygota</taxon>
        <taxon>Neoptera</taxon>
        <taxon>Paraneoptera</taxon>
        <taxon>Hemiptera</taxon>
        <taxon>Sternorrhyncha</taxon>
        <taxon>Coccoidea</taxon>
        <taxon>Coccidae</taxon>
        <taxon>Parthenolecanium</taxon>
    </lineage>
</organism>
<gene>
    <name evidence="3" type="ORF">V9T40_008520</name>
</gene>